<sequence>MTAYGEQDLDVHQMLSKKLFRREIGHRREGLTSMLLCCVHVLDIAESVGFGYEGELRRTLAVNGTSASLENVFVTCSSQFAELVGERKSQSRLFYETKLKPLLIFIETVSSRSSRAANLYGAVSRYMNWLSDRLMLLHKASLQPLTSEVLDDFFGRVLRICTFLASHSIEYQRASHAAGRMPWRQSVVRSALSCVNAMKERLTVSFSKALEALSNMNEVKRGSFTIGKSRAEEVVILSQFLALFSARGKKIPTPAPSKPPSYQTNSVHDAPLSEWHMFIVDFIHVAGSALAPTSKSRSTDTETMADNTRNCGDDRWLRSCLLNFLLIEQEACMHQGHFEPCFGPLFAESGRWKGKACIMDLINIIEWSIENHSERIDIFTAACLLYSKHVSYYRAFFVGHEEGTAVLQQMHHQFAGVEKKLKDSESNGQADRLAPCRDMLSSTWPSDDGQAMADANVSMFPPSPFRQM</sequence>
<dbReference type="EMBL" id="HBIB01044594">
    <property type="protein sequence ID" value="CAE0266801.1"/>
    <property type="molecule type" value="Transcribed_RNA"/>
</dbReference>
<accession>A0A7S3LVS0</accession>
<evidence type="ECO:0000313" key="1">
    <source>
        <dbReference type="EMBL" id="CAE0266801.1"/>
    </source>
</evidence>
<proteinExistence type="predicted"/>
<organism evidence="1">
    <name type="scientific">Palpitomonas bilix</name>
    <dbReference type="NCBI Taxonomy" id="652834"/>
    <lineage>
        <taxon>Eukaryota</taxon>
        <taxon>Eukaryota incertae sedis</taxon>
    </lineage>
</organism>
<dbReference type="AlphaFoldDB" id="A0A7S3LVS0"/>
<protein>
    <submittedName>
        <fullName evidence="1">Uncharacterized protein</fullName>
    </submittedName>
</protein>
<name>A0A7S3LVS0_9EUKA</name>
<gene>
    <name evidence="1" type="ORF">PBIL07802_LOCUS29143</name>
</gene>
<reference evidence="1" key="1">
    <citation type="submission" date="2021-01" db="EMBL/GenBank/DDBJ databases">
        <authorList>
            <person name="Corre E."/>
            <person name="Pelletier E."/>
            <person name="Niang G."/>
            <person name="Scheremetjew M."/>
            <person name="Finn R."/>
            <person name="Kale V."/>
            <person name="Holt S."/>
            <person name="Cochrane G."/>
            <person name="Meng A."/>
            <person name="Brown T."/>
            <person name="Cohen L."/>
        </authorList>
    </citation>
    <scope>NUCLEOTIDE SEQUENCE</scope>
    <source>
        <strain evidence="1">NIES-2562</strain>
    </source>
</reference>